<accession>A0A0N4TUH2</accession>
<name>A0A0N4TUH2_BRUPA</name>
<evidence type="ECO:0000313" key="3">
    <source>
        <dbReference type="WBParaSite" id="BPAG_0001243701-mRNA-1"/>
    </source>
</evidence>
<dbReference type="EMBL" id="UZAD01013290">
    <property type="protein sequence ID" value="VDN93585.1"/>
    <property type="molecule type" value="Genomic_DNA"/>
</dbReference>
<proteinExistence type="predicted"/>
<keyword evidence="2" id="KW-1185">Reference proteome</keyword>
<gene>
    <name evidence="1" type="ORF">BPAG_LOCUS12399</name>
</gene>
<evidence type="ECO:0000313" key="2">
    <source>
        <dbReference type="Proteomes" id="UP000278627"/>
    </source>
</evidence>
<dbReference type="AlphaFoldDB" id="A0A0N4TUH2"/>
<sequence>MNASVQGPNLPILVDLESFASFAQRTAVLQSVGRLFTKCGEPGMFIFNLINDLRARLEGRGVGSVPRTPGARA</sequence>
<reference evidence="3" key="1">
    <citation type="submission" date="2017-02" db="UniProtKB">
        <authorList>
            <consortium name="WormBaseParasite"/>
        </authorList>
    </citation>
    <scope>IDENTIFICATION</scope>
</reference>
<protein>
    <submittedName>
        <fullName evidence="3">STAS domain-containing protein</fullName>
    </submittedName>
</protein>
<dbReference type="Proteomes" id="UP000278627">
    <property type="component" value="Unassembled WGS sequence"/>
</dbReference>
<dbReference type="WBParaSite" id="BPAG_0001243701-mRNA-1">
    <property type="protein sequence ID" value="BPAG_0001243701-mRNA-1"/>
    <property type="gene ID" value="BPAG_0001243701"/>
</dbReference>
<evidence type="ECO:0000313" key="1">
    <source>
        <dbReference type="EMBL" id="VDN93585.1"/>
    </source>
</evidence>
<organism evidence="3">
    <name type="scientific">Brugia pahangi</name>
    <name type="common">Filarial nematode worm</name>
    <dbReference type="NCBI Taxonomy" id="6280"/>
    <lineage>
        <taxon>Eukaryota</taxon>
        <taxon>Metazoa</taxon>
        <taxon>Ecdysozoa</taxon>
        <taxon>Nematoda</taxon>
        <taxon>Chromadorea</taxon>
        <taxon>Rhabditida</taxon>
        <taxon>Spirurina</taxon>
        <taxon>Spiruromorpha</taxon>
        <taxon>Filarioidea</taxon>
        <taxon>Onchocercidae</taxon>
        <taxon>Brugia</taxon>
    </lineage>
</organism>
<reference evidence="1 2" key="2">
    <citation type="submission" date="2018-11" db="EMBL/GenBank/DDBJ databases">
        <authorList>
            <consortium name="Pathogen Informatics"/>
        </authorList>
    </citation>
    <scope>NUCLEOTIDE SEQUENCE [LARGE SCALE GENOMIC DNA]</scope>
</reference>